<protein>
    <submittedName>
        <fullName evidence="1">Uncharacterized protein</fullName>
    </submittedName>
</protein>
<sequence>MAVAHLLLGFTVIAVVLLIEAAVTYFATETVLSLQQKSTKACKTRVFKFGAGLSVTQLTAQIYQLMILTVSTKGFDSPEARCLR</sequence>
<dbReference type="AlphaFoldDB" id="A0A068UL62"/>
<reference evidence="2" key="1">
    <citation type="journal article" date="2014" name="Science">
        <title>The coffee genome provides insight into the convergent evolution of caffeine biosynthesis.</title>
        <authorList>
            <person name="Denoeud F."/>
            <person name="Carretero-Paulet L."/>
            <person name="Dereeper A."/>
            <person name="Droc G."/>
            <person name="Guyot R."/>
            <person name="Pietrella M."/>
            <person name="Zheng C."/>
            <person name="Alberti A."/>
            <person name="Anthony F."/>
            <person name="Aprea G."/>
            <person name="Aury J.M."/>
            <person name="Bento P."/>
            <person name="Bernard M."/>
            <person name="Bocs S."/>
            <person name="Campa C."/>
            <person name="Cenci A."/>
            <person name="Combes M.C."/>
            <person name="Crouzillat D."/>
            <person name="Da Silva C."/>
            <person name="Daddiego L."/>
            <person name="De Bellis F."/>
            <person name="Dussert S."/>
            <person name="Garsmeur O."/>
            <person name="Gayraud T."/>
            <person name="Guignon V."/>
            <person name="Jahn K."/>
            <person name="Jamilloux V."/>
            <person name="Joet T."/>
            <person name="Labadie K."/>
            <person name="Lan T."/>
            <person name="Leclercq J."/>
            <person name="Lepelley M."/>
            <person name="Leroy T."/>
            <person name="Li L.T."/>
            <person name="Librado P."/>
            <person name="Lopez L."/>
            <person name="Munoz A."/>
            <person name="Noel B."/>
            <person name="Pallavicini A."/>
            <person name="Perrotta G."/>
            <person name="Poncet V."/>
            <person name="Pot D."/>
            <person name="Priyono X."/>
            <person name="Rigoreau M."/>
            <person name="Rouard M."/>
            <person name="Rozas J."/>
            <person name="Tranchant-Dubreuil C."/>
            <person name="VanBuren R."/>
            <person name="Zhang Q."/>
            <person name="Andrade A.C."/>
            <person name="Argout X."/>
            <person name="Bertrand B."/>
            <person name="de Kochko A."/>
            <person name="Graziosi G."/>
            <person name="Henry R.J."/>
            <person name="Jayarama X."/>
            <person name="Ming R."/>
            <person name="Nagai C."/>
            <person name="Rounsley S."/>
            <person name="Sankoff D."/>
            <person name="Giuliano G."/>
            <person name="Albert V.A."/>
            <person name="Wincker P."/>
            <person name="Lashermes P."/>
        </authorList>
    </citation>
    <scope>NUCLEOTIDE SEQUENCE [LARGE SCALE GENOMIC DNA]</scope>
    <source>
        <strain evidence="2">cv. DH200-94</strain>
    </source>
</reference>
<evidence type="ECO:0000313" key="1">
    <source>
        <dbReference type="EMBL" id="CDP08353.1"/>
    </source>
</evidence>
<organism evidence="1 2">
    <name type="scientific">Coffea canephora</name>
    <name type="common">Robusta coffee</name>
    <dbReference type="NCBI Taxonomy" id="49390"/>
    <lineage>
        <taxon>Eukaryota</taxon>
        <taxon>Viridiplantae</taxon>
        <taxon>Streptophyta</taxon>
        <taxon>Embryophyta</taxon>
        <taxon>Tracheophyta</taxon>
        <taxon>Spermatophyta</taxon>
        <taxon>Magnoliopsida</taxon>
        <taxon>eudicotyledons</taxon>
        <taxon>Gunneridae</taxon>
        <taxon>Pentapetalae</taxon>
        <taxon>asterids</taxon>
        <taxon>lamiids</taxon>
        <taxon>Gentianales</taxon>
        <taxon>Rubiaceae</taxon>
        <taxon>Ixoroideae</taxon>
        <taxon>Gardenieae complex</taxon>
        <taxon>Bertiereae - Coffeeae clade</taxon>
        <taxon>Coffeeae</taxon>
        <taxon>Coffea</taxon>
    </lineage>
</organism>
<name>A0A068UL62_COFCA</name>
<dbReference type="InParanoid" id="A0A068UL62"/>
<dbReference type="Proteomes" id="UP000295252">
    <property type="component" value="Chromosome X"/>
</dbReference>
<keyword evidence="2" id="KW-1185">Reference proteome</keyword>
<accession>A0A068UL62</accession>
<gene>
    <name evidence="1" type="ORF">GSCOC_T00027158001</name>
</gene>
<evidence type="ECO:0000313" key="2">
    <source>
        <dbReference type="Proteomes" id="UP000295252"/>
    </source>
</evidence>
<proteinExistence type="predicted"/>
<dbReference type="Gramene" id="CDP08353">
    <property type="protein sequence ID" value="CDP08353"/>
    <property type="gene ID" value="GSCOC_T00027158001"/>
</dbReference>
<dbReference type="EMBL" id="HG739115">
    <property type="protein sequence ID" value="CDP08353.1"/>
    <property type="molecule type" value="Genomic_DNA"/>
</dbReference>